<dbReference type="Proteomes" id="UP000182062">
    <property type="component" value="Unassembled WGS sequence"/>
</dbReference>
<dbReference type="Gene3D" id="3.30.70.360">
    <property type="match status" value="1"/>
</dbReference>
<evidence type="ECO:0000259" key="4">
    <source>
        <dbReference type="Pfam" id="PF07687"/>
    </source>
</evidence>
<evidence type="ECO:0000256" key="3">
    <source>
        <dbReference type="PIRSR" id="PIRSR005962-1"/>
    </source>
</evidence>
<gene>
    <name evidence="5" type="ORF">BHE18_01895</name>
</gene>
<dbReference type="FunFam" id="3.30.70.360:FF:000014">
    <property type="entry name" value="N-acyl-L-amino acid amidohydrolase"/>
    <property type="match status" value="1"/>
</dbReference>
<dbReference type="EMBL" id="MINN01000117">
    <property type="protein sequence ID" value="OIU69694.1"/>
    <property type="molecule type" value="Genomic_DNA"/>
</dbReference>
<dbReference type="InterPro" id="IPR011650">
    <property type="entry name" value="Peptidase_M20_dimer"/>
</dbReference>
<dbReference type="Pfam" id="PF07687">
    <property type="entry name" value="M20_dimer"/>
    <property type="match status" value="1"/>
</dbReference>
<feature type="binding site" evidence="3">
    <location>
        <position position="163"/>
    </location>
    <ligand>
        <name>Mn(2+)</name>
        <dbReference type="ChEBI" id="CHEBI:29035"/>
        <label>2</label>
    </ligand>
</feature>
<dbReference type="SUPFAM" id="SSF53187">
    <property type="entry name" value="Zn-dependent exopeptidases"/>
    <property type="match status" value="1"/>
</dbReference>
<feature type="domain" description="Peptidase M20 dimerisation" evidence="4">
    <location>
        <begin position="186"/>
        <end position="281"/>
    </location>
</feature>
<sequence length="403" mass="43727">MNPLLSQLQESFDEMVSLRRYLHERPEVSFKEVHTPEYIAAYLTELGIQVKTGVGGNGVVGKIQGDLPGKTVALRADFDALPLQDEKDVPYRSKVDGAMHACGHDAHTATLLVTAKILQRNKHLLKGNVVLIHQFGEEVAPGGAKPMIEAGCLDGVDAIFGTHLWSTIPVGKIGVRSGPIMAAADRFEITIQGKGGHGASPHETVDSIMVGMNYLHWLQQIVSRRVNPLSPAVVSVGSFHAGDAFNIIADKAVIIGTVRTFDEEVQQFIIEEMENYLKSICSGYGAEYDFHYAKGYPAVVNHKKETGLLASCASNVMGEEAVFEIEPMMGGEDFSHYLNKVPGTFFFTGAGNPDKDAVFPHHHPKFDIDEDAMLNAAKVLLSSAVSYLEENAAAVPSAARSER</sequence>
<dbReference type="NCBIfam" id="TIGR01891">
    <property type="entry name" value="amidohydrolases"/>
    <property type="match status" value="1"/>
</dbReference>
<evidence type="ECO:0000313" key="5">
    <source>
        <dbReference type="EMBL" id="OIU69694.1"/>
    </source>
</evidence>
<dbReference type="InterPro" id="IPR036264">
    <property type="entry name" value="Bact_exopeptidase_dim_dom"/>
</dbReference>
<dbReference type="InterPro" id="IPR002933">
    <property type="entry name" value="Peptidase_M20"/>
</dbReference>
<accession>A0A1J6VV83</accession>
<dbReference type="PANTHER" id="PTHR11014:SF63">
    <property type="entry name" value="METALLOPEPTIDASE, PUTATIVE (AFU_ORTHOLOGUE AFUA_6G09600)-RELATED"/>
    <property type="match status" value="1"/>
</dbReference>
<reference evidence="5 6" key="1">
    <citation type="submission" date="2016-09" db="EMBL/GenBank/DDBJ databases">
        <title>Bacillus aquimaris SAMM genome sequence reveals colonization and biosurfactant production capacities.</title>
        <authorList>
            <person name="Waghmode S.R."/>
            <person name="Suryavanshi M.V."/>
        </authorList>
    </citation>
    <scope>NUCLEOTIDE SEQUENCE [LARGE SCALE GENOMIC DNA]</scope>
    <source>
        <strain evidence="5 6">SAMM</strain>
    </source>
</reference>
<comment type="caution">
    <text evidence="5">The sequence shown here is derived from an EMBL/GenBank/DDBJ whole genome shotgun (WGS) entry which is preliminary data.</text>
</comment>
<dbReference type="Gene3D" id="3.40.630.10">
    <property type="entry name" value="Zn peptidases"/>
    <property type="match status" value="1"/>
</dbReference>
<comment type="similarity">
    <text evidence="1">Belongs to the peptidase M20 family.</text>
</comment>
<dbReference type="Pfam" id="PF01546">
    <property type="entry name" value="Peptidase_M20"/>
    <property type="match status" value="1"/>
</dbReference>
<keyword evidence="6" id="KW-1185">Reference proteome</keyword>
<evidence type="ECO:0000256" key="2">
    <source>
        <dbReference type="ARBA" id="ARBA00022801"/>
    </source>
</evidence>
<organism evidence="5 6">
    <name type="scientific">Rossellomorea aquimaris</name>
    <dbReference type="NCBI Taxonomy" id="189382"/>
    <lineage>
        <taxon>Bacteria</taxon>
        <taxon>Bacillati</taxon>
        <taxon>Bacillota</taxon>
        <taxon>Bacilli</taxon>
        <taxon>Bacillales</taxon>
        <taxon>Bacillaceae</taxon>
        <taxon>Rossellomorea</taxon>
    </lineage>
</organism>
<comment type="cofactor">
    <cofactor evidence="3">
        <name>Mn(2+)</name>
        <dbReference type="ChEBI" id="CHEBI:29035"/>
    </cofactor>
    <text evidence="3">The Mn(2+) ion enhances activity.</text>
</comment>
<evidence type="ECO:0000256" key="1">
    <source>
        <dbReference type="ARBA" id="ARBA00006153"/>
    </source>
</evidence>
<keyword evidence="3" id="KW-0479">Metal-binding</keyword>
<name>A0A1J6VV83_9BACI</name>
<feature type="binding site" evidence="3">
    <location>
        <position position="138"/>
    </location>
    <ligand>
        <name>Mn(2+)</name>
        <dbReference type="ChEBI" id="CHEBI:29035"/>
        <label>2</label>
    </ligand>
</feature>
<dbReference type="RefSeq" id="WP_071619799.1">
    <property type="nucleotide sequence ID" value="NZ_MINN01000117.1"/>
</dbReference>
<feature type="binding site" evidence="3">
    <location>
        <position position="362"/>
    </location>
    <ligand>
        <name>Mn(2+)</name>
        <dbReference type="ChEBI" id="CHEBI:29035"/>
        <label>2</label>
    </ligand>
</feature>
<proteinExistence type="inferred from homology"/>
<dbReference type="OrthoDB" id="9776731at2"/>
<feature type="binding site" evidence="3">
    <location>
        <position position="104"/>
    </location>
    <ligand>
        <name>Mn(2+)</name>
        <dbReference type="ChEBI" id="CHEBI:29035"/>
        <label>2</label>
    </ligand>
</feature>
<keyword evidence="3" id="KW-0464">Manganese</keyword>
<evidence type="ECO:0000313" key="6">
    <source>
        <dbReference type="Proteomes" id="UP000182062"/>
    </source>
</evidence>
<keyword evidence="2" id="KW-0378">Hydrolase</keyword>
<dbReference type="SUPFAM" id="SSF55031">
    <property type="entry name" value="Bacterial exopeptidase dimerisation domain"/>
    <property type="match status" value="1"/>
</dbReference>
<dbReference type="InterPro" id="IPR017439">
    <property type="entry name" value="Amidohydrolase"/>
</dbReference>
<protein>
    <submittedName>
        <fullName evidence="5">Peptidase M20</fullName>
    </submittedName>
</protein>
<dbReference type="GO" id="GO:0046872">
    <property type="term" value="F:metal ion binding"/>
    <property type="evidence" value="ECO:0007669"/>
    <property type="project" value="UniProtKB-KW"/>
</dbReference>
<dbReference type="PIRSF" id="PIRSF005962">
    <property type="entry name" value="Pept_M20D_amidohydro"/>
    <property type="match status" value="1"/>
</dbReference>
<feature type="binding site" evidence="3">
    <location>
        <position position="102"/>
    </location>
    <ligand>
        <name>Mn(2+)</name>
        <dbReference type="ChEBI" id="CHEBI:29035"/>
        <label>2</label>
    </ligand>
</feature>
<dbReference type="PANTHER" id="PTHR11014">
    <property type="entry name" value="PEPTIDASE M20 FAMILY MEMBER"/>
    <property type="match status" value="1"/>
</dbReference>
<dbReference type="AlphaFoldDB" id="A0A1J6VV83"/>
<dbReference type="GO" id="GO:0016787">
    <property type="term" value="F:hydrolase activity"/>
    <property type="evidence" value="ECO:0007669"/>
    <property type="project" value="UniProtKB-KW"/>
</dbReference>